<dbReference type="STRING" id="1049789.LEP1GSC050_2661"/>
<gene>
    <name evidence="2" type="ORF">LEP1GSC050_2661</name>
</gene>
<keyword evidence="1" id="KW-0472">Membrane</keyword>
<feature type="transmembrane region" description="Helical" evidence="1">
    <location>
        <begin position="58"/>
        <end position="76"/>
    </location>
</feature>
<sequence length="115" mass="13652">MNVNPIFRKQPQTTSEKPVIGFFPNLFYTKFSRTKTPCSKFDPSVFGFFRKRRLLNSFFCRIFFLVQICLNLSAILQGTEIPDRGAKYVEYIFYFYDIFTFLFPDQGYDPGSVYR</sequence>
<proteinExistence type="predicted"/>
<accession>T0F0F8</accession>
<evidence type="ECO:0000313" key="2">
    <source>
        <dbReference type="EMBL" id="EQA44615.1"/>
    </source>
</evidence>
<reference evidence="2" key="1">
    <citation type="submission" date="2013-05" db="EMBL/GenBank/DDBJ databases">
        <authorList>
            <person name="Harkins D.M."/>
            <person name="Durkin A.S."/>
            <person name="Brinkac L.M."/>
            <person name="Haft D.H."/>
            <person name="Selengut J.D."/>
            <person name="Sanka R."/>
            <person name="DePew J."/>
            <person name="Purushe J."/>
            <person name="Hartskeerl R.A."/>
            <person name="Ahmed A."/>
            <person name="van der Linden H."/>
            <person name="Goris M.G.A."/>
            <person name="Vinetz J.M."/>
            <person name="Sutton G.G."/>
            <person name="Nierman W.C."/>
            <person name="Fouts D.E."/>
        </authorList>
    </citation>
    <scope>NUCLEOTIDE SEQUENCE [LARGE SCALE GENOMIC DNA]</scope>
    <source>
        <strain evidence="2">5399</strain>
    </source>
</reference>
<keyword evidence="1" id="KW-0812">Transmembrane</keyword>
<dbReference type="AlphaFoldDB" id="T0F0F8"/>
<comment type="caution">
    <text evidence="2">The sequence shown here is derived from an EMBL/GenBank/DDBJ whole genome shotgun (WGS) entry which is preliminary data.</text>
</comment>
<dbReference type="EMBL" id="AHMO02000008">
    <property type="protein sequence ID" value="EQA44615.1"/>
    <property type="molecule type" value="Genomic_DNA"/>
</dbReference>
<evidence type="ECO:0000256" key="1">
    <source>
        <dbReference type="SAM" id="Phobius"/>
    </source>
</evidence>
<evidence type="ECO:0000313" key="3">
    <source>
        <dbReference type="Proteomes" id="UP000015454"/>
    </source>
</evidence>
<organism evidence="2 3">
    <name type="scientific">Leptospira broomii serovar Hurstbridge str. 5399</name>
    <dbReference type="NCBI Taxonomy" id="1049789"/>
    <lineage>
        <taxon>Bacteria</taxon>
        <taxon>Pseudomonadati</taxon>
        <taxon>Spirochaetota</taxon>
        <taxon>Spirochaetia</taxon>
        <taxon>Leptospirales</taxon>
        <taxon>Leptospiraceae</taxon>
        <taxon>Leptospira</taxon>
    </lineage>
</organism>
<name>T0F0F8_9LEPT</name>
<protein>
    <submittedName>
        <fullName evidence="2">Uncharacterized protein</fullName>
    </submittedName>
</protein>
<dbReference type="Proteomes" id="UP000015454">
    <property type="component" value="Unassembled WGS sequence"/>
</dbReference>
<keyword evidence="3" id="KW-1185">Reference proteome</keyword>
<keyword evidence="1" id="KW-1133">Transmembrane helix</keyword>